<dbReference type="InterPro" id="IPR004252">
    <property type="entry name" value="Probable_transposase_24"/>
</dbReference>
<dbReference type="Proteomes" id="UP001515500">
    <property type="component" value="Chromosome 1"/>
</dbReference>
<evidence type="ECO:0000313" key="3">
    <source>
        <dbReference type="Proteomes" id="UP001515500"/>
    </source>
</evidence>
<gene>
    <name evidence="4" type="primary">LOC120252326</name>
</gene>
<feature type="compositionally biased region" description="Acidic residues" evidence="2">
    <location>
        <begin position="255"/>
        <end position="274"/>
    </location>
</feature>
<reference evidence="3" key="1">
    <citation type="submission" date="2025-05" db="UniProtKB">
        <authorList>
            <consortium name="RefSeq"/>
        </authorList>
    </citation>
    <scope>NUCLEOTIDE SEQUENCE [LARGE SCALE GENOMIC DNA]</scope>
</reference>
<keyword evidence="3" id="KW-1185">Reference proteome</keyword>
<dbReference type="RefSeq" id="XP_039116580.1">
    <property type="nucleotide sequence ID" value="XM_039260646.1"/>
</dbReference>
<sequence length="274" mass="30371">MLSKQFGKRSVEAIIVGIYVGGTSLTRRPVRSLFGLKMKFGTNGWSIGTEQFKHKSKQASINRCSETGGNGGGISRHLGGSKSFVEHAMDLSKTLQRTPTAFDIFCKTHVNKEGKCVDSRAQAVYDAMLNMVETASQKLPDGSQPSPLDMDAMYFEASGGEKKKRVYGLGSHASSMYQESLCSGATSAPPPPSASTVPPEIVSEMEGMKKKMTDLEEQNQSLLQQNQKLMRQMRHEWKRMRMMIQSGPGQTSQPQEDEEDHDEDDDDDEDDYDL</sequence>
<evidence type="ECO:0000313" key="4">
    <source>
        <dbReference type="RefSeq" id="XP_039116580.1"/>
    </source>
</evidence>
<organism evidence="3 4">
    <name type="scientific">Dioscorea cayennensis subsp. rotundata</name>
    <name type="common">White Guinea yam</name>
    <name type="synonym">Dioscorea rotundata</name>
    <dbReference type="NCBI Taxonomy" id="55577"/>
    <lineage>
        <taxon>Eukaryota</taxon>
        <taxon>Viridiplantae</taxon>
        <taxon>Streptophyta</taxon>
        <taxon>Embryophyta</taxon>
        <taxon>Tracheophyta</taxon>
        <taxon>Spermatophyta</taxon>
        <taxon>Magnoliopsida</taxon>
        <taxon>Liliopsida</taxon>
        <taxon>Dioscoreales</taxon>
        <taxon>Dioscoreaceae</taxon>
        <taxon>Dioscorea</taxon>
    </lineage>
</organism>
<protein>
    <submittedName>
        <fullName evidence="4">Uncharacterized protein LOC120252326</fullName>
    </submittedName>
</protein>
<name>A0AB40ANG3_DIOCR</name>
<dbReference type="AlphaFoldDB" id="A0AB40ANG3"/>
<keyword evidence="1" id="KW-0175">Coiled coil</keyword>
<evidence type="ECO:0000256" key="1">
    <source>
        <dbReference type="SAM" id="Coils"/>
    </source>
</evidence>
<dbReference type="Pfam" id="PF03004">
    <property type="entry name" value="Transposase_24"/>
    <property type="match status" value="1"/>
</dbReference>
<accession>A0AB40ANG3</accession>
<dbReference type="GeneID" id="120252326"/>
<proteinExistence type="predicted"/>
<feature type="region of interest" description="Disordered" evidence="2">
    <location>
        <begin position="242"/>
        <end position="274"/>
    </location>
</feature>
<feature type="coiled-coil region" evidence="1">
    <location>
        <begin position="205"/>
        <end position="232"/>
    </location>
</feature>
<reference evidence="4" key="2">
    <citation type="submission" date="2025-08" db="UniProtKB">
        <authorList>
            <consortium name="RefSeq"/>
        </authorList>
    </citation>
    <scope>IDENTIFICATION</scope>
</reference>
<evidence type="ECO:0000256" key="2">
    <source>
        <dbReference type="SAM" id="MobiDB-lite"/>
    </source>
</evidence>